<dbReference type="InterPro" id="IPR027266">
    <property type="entry name" value="TrmE/GcvT-like"/>
</dbReference>
<dbReference type="PIRSF" id="PIRSF006487">
    <property type="entry name" value="GcvT"/>
    <property type="match status" value="1"/>
</dbReference>
<comment type="subunit">
    <text evidence="7">The glycine cleavage system is composed of four proteins: P, T, L and H.</text>
</comment>
<reference evidence="11 12" key="1">
    <citation type="journal article" date="2011" name="J. Bacteriol.">
        <title>Draft genome sequence of Sporolactobacillus inulinus strain CASD, an efficient D-lactic acid-producing bacterium with high-concentration lactate tolerance capability.</title>
        <authorList>
            <person name="Yu B."/>
            <person name="Su F."/>
            <person name="Wang L."/>
            <person name="Xu K."/>
            <person name="Zhao B."/>
            <person name="Xu P."/>
        </authorList>
    </citation>
    <scope>NUCLEOTIDE SEQUENCE [LARGE SCALE GENOMIC DNA]</scope>
    <source>
        <strain evidence="11 12">CASD</strain>
    </source>
</reference>
<keyword evidence="3 7" id="KW-0032">Aminotransferase</keyword>
<dbReference type="GO" id="GO:0008483">
    <property type="term" value="F:transaminase activity"/>
    <property type="evidence" value="ECO:0007669"/>
    <property type="project" value="UniProtKB-KW"/>
</dbReference>
<evidence type="ECO:0000259" key="10">
    <source>
        <dbReference type="Pfam" id="PF08669"/>
    </source>
</evidence>
<dbReference type="OrthoDB" id="9774591at2"/>
<evidence type="ECO:0000256" key="6">
    <source>
        <dbReference type="ARBA" id="ARBA00047665"/>
    </source>
</evidence>
<dbReference type="InterPro" id="IPR022903">
    <property type="entry name" value="GcvT_bac"/>
</dbReference>
<evidence type="ECO:0000256" key="4">
    <source>
        <dbReference type="ARBA" id="ARBA00022679"/>
    </source>
</evidence>
<dbReference type="FunFam" id="2.40.30.110:FF:000003">
    <property type="entry name" value="Aminomethyltransferase"/>
    <property type="match status" value="1"/>
</dbReference>
<accession>A0A0U1QS60</accession>
<protein>
    <recommendedName>
        <fullName evidence="2 7">Aminomethyltransferase</fullName>
        <ecNumber evidence="2 7">2.1.2.10</ecNumber>
    </recommendedName>
    <alternativeName>
        <fullName evidence="5 7">Glycine cleavage system T protein</fullName>
    </alternativeName>
</protein>
<dbReference type="PANTHER" id="PTHR43757">
    <property type="entry name" value="AMINOMETHYLTRANSFERASE"/>
    <property type="match status" value="1"/>
</dbReference>
<dbReference type="FunFam" id="3.30.70.1400:FF:000001">
    <property type="entry name" value="Aminomethyltransferase"/>
    <property type="match status" value="1"/>
</dbReference>
<evidence type="ECO:0000256" key="3">
    <source>
        <dbReference type="ARBA" id="ARBA00022576"/>
    </source>
</evidence>
<sequence>MPDLKVTPLYNYYKSQNAKLIDFGGYLLPVQITGIKNEHHAVRTAAGIFDVSHMGEFGVEGEGAQQFLQEMMTNDVAKAHPGDALYTAMCYEDGGTVDDLLIYCFDTKHYQLVVNAANIDKDFNWLSEHAPQSINVTNRSEQIALLAVQGPQALSSVQKITDYDLASIEHFKFAKHVSLNGIDSLVSRTGYTGEDGLELYCPWDQACSIWNALLEKGASDGLIPCGLGARDTLRFEARLPLYGQELSSTISPLEAGIGFAVKTNKPIDFIGKQALITQKTGGLKRKIVGLKMIDRAIPRSHYKVYAGDKEIGEVTTGTQAPTIGKNLGLALLNSEWTKLGTEVDVDVRGKRKKAKIIKTPFYKRS</sequence>
<comment type="similarity">
    <text evidence="1 7">Belongs to the GcvT family.</text>
</comment>
<dbReference type="Gene3D" id="3.30.1360.120">
    <property type="entry name" value="Probable tRNA modification gtpase trme, domain 1"/>
    <property type="match status" value="1"/>
</dbReference>
<feature type="binding site" evidence="8">
    <location>
        <position position="198"/>
    </location>
    <ligand>
        <name>substrate</name>
    </ligand>
</feature>
<evidence type="ECO:0000256" key="1">
    <source>
        <dbReference type="ARBA" id="ARBA00008609"/>
    </source>
</evidence>
<dbReference type="InterPro" id="IPR013977">
    <property type="entry name" value="GcvT_C"/>
</dbReference>
<dbReference type="Gene3D" id="2.40.30.110">
    <property type="entry name" value="Aminomethyltransferase beta-barrel domains"/>
    <property type="match status" value="1"/>
</dbReference>
<dbReference type="GO" id="GO:0004047">
    <property type="term" value="F:aminomethyltransferase activity"/>
    <property type="evidence" value="ECO:0007669"/>
    <property type="project" value="UniProtKB-UniRule"/>
</dbReference>
<dbReference type="Gene3D" id="3.30.70.1400">
    <property type="entry name" value="Aminomethyltransferase beta-barrel domains"/>
    <property type="match status" value="1"/>
</dbReference>
<comment type="catalytic activity">
    <reaction evidence="6 7">
        <text>N(6)-[(R)-S(8)-aminomethyldihydrolipoyl]-L-lysyl-[protein] + (6S)-5,6,7,8-tetrahydrofolate = N(6)-[(R)-dihydrolipoyl]-L-lysyl-[protein] + (6R)-5,10-methylene-5,6,7,8-tetrahydrofolate + NH4(+)</text>
        <dbReference type="Rhea" id="RHEA:16945"/>
        <dbReference type="Rhea" id="RHEA-COMP:10475"/>
        <dbReference type="Rhea" id="RHEA-COMP:10492"/>
        <dbReference type="ChEBI" id="CHEBI:15636"/>
        <dbReference type="ChEBI" id="CHEBI:28938"/>
        <dbReference type="ChEBI" id="CHEBI:57453"/>
        <dbReference type="ChEBI" id="CHEBI:83100"/>
        <dbReference type="ChEBI" id="CHEBI:83143"/>
        <dbReference type="EC" id="2.1.2.10"/>
    </reaction>
</comment>
<dbReference type="HAMAP" id="MF_00259">
    <property type="entry name" value="GcvT"/>
    <property type="match status" value="1"/>
</dbReference>
<dbReference type="PANTHER" id="PTHR43757:SF2">
    <property type="entry name" value="AMINOMETHYLTRANSFERASE, MITOCHONDRIAL"/>
    <property type="match status" value="1"/>
</dbReference>
<dbReference type="InterPro" id="IPR029043">
    <property type="entry name" value="GcvT/YgfZ_C"/>
</dbReference>
<dbReference type="SUPFAM" id="SSF101790">
    <property type="entry name" value="Aminomethyltransferase beta-barrel domain"/>
    <property type="match status" value="1"/>
</dbReference>
<feature type="domain" description="GCVT N-terminal" evidence="9">
    <location>
        <begin position="9"/>
        <end position="265"/>
    </location>
</feature>
<evidence type="ECO:0000256" key="8">
    <source>
        <dbReference type="PIRSR" id="PIRSR006487-1"/>
    </source>
</evidence>
<dbReference type="NCBIfam" id="NF001567">
    <property type="entry name" value="PRK00389.1"/>
    <property type="match status" value="1"/>
</dbReference>
<proteinExistence type="inferred from homology"/>
<dbReference type="InterPro" id="IPR006222">
    <property type="entry name" value="GCVT_N"/>
</dbReference>
<dbReference type="InterPro" id="IPR028896">
    <property type="entry name" value="GcvT/YgfZ/DmdA"/>
</dbReference>
<evidence type="ECO:0000256" key="7">
    <source>
        <dbReference type="HAMAP-Rule" id="MF_00259"/>
    </source>
</evidence>
<feature type="domain" description="Aminomethyltransferase C-terminal" evidence="10">
    <location>
        <begin position="285"/>
        <end position="363"/>
    </location>
</feature>
<dbReference type="STRING" id="1069536.SINU_01655"/>
<dbReference type="GO" id="GO:0005829">
    <property type="term" value="C:cytosol"/>
    <property type="evidence" value="ECO:0007669"/>
    <property type="project" value="TreeGrafter"/>
</dbReference>
<evidence type="ECO:0000256" key="5">
    <source>
        <dbReference type="ARBA" id="ARBA00031395"/>
    </source>
</evidence>
<dbReference type="Pfam" id="PF08669">
    <property type="entry name" value="GCV_T_C"/>
    <property type="match status" value="1"/>
</dbReference>
<comment type="caution">
    <text evidence="11">The sequence shown here is derived from an EMBL/GenBank/DDBJ whole genome shotgun (WGS) entry which is preliminary data.</text>
</comment>
<comment type="function">
    <text evidence="7">The glycine cleavage system catalyzes the degradation of glycine.</text>
</comment>
<organism evidence="11 12">
    <name type="scientific">Sporolactobacillus inulinus CASD</name>
    <dbReference type="NCBI Taxonomy" id="1069536"/>
    <lineage>
        <taxon>Bacteria</taxon>
        <taxon>Bacillati</taxon>
        <taxon>Bacillota</taxon>
        <taxon>Bacilli</taxon>
        <taxon>Bacillales</taxon>
        <taxon>Sporolactobacillaceae</taxon>
        <taxon>Sporolactobacillus</taxon>
    </lineage>
</organism>
<dbReference type="InterPro" id="IPR006223">
    <property type="entry name" value="GcvT"/>
</dbReference>
<name>A0A0U1QS60_9BACL</name>
<dbReference type="GO" id="GO:0019464">
    <property type="term" value="P:glycine decarboxylation via glycine cleavage system"/>
    <property type="evidence" value="ECO:0007669"/>
    <property type="project" value="UniProtKB-UniRule"/>
</dbReference>
<gene>
    <name evidence="7" type="primary">gcvT</name>
    <name evidence="11" type="ORF">SINU_01655</name>
</gene>
<evidence type="ECO:0000313" key="11">
    <source>
        <dbReference type="EMBL" id="KLI03628.1"/>
    </source>
</evidence>
<dbReference type="Gene3D" id="4.10.1250.10">
    <property type="entry name" value="Aminomethyltransferase fragment"/>
    <property type="match status" value="1"/>
</dbReference>
<keyword evidence="12" id="KW-1185">Reference proteome</keyword>
<dbReference type="SUPFAM" id="SSF103025">
    <property type="entry name" value="Folate-binding domain"/>
    <property type="match status" value="1"/>
</dbReference>
<dbReference type="Proteomes" id="UP000035553">
    <property type="component" value="Unassembled WGS sequence"/>
</dbReference>
<dbReference type="RefSeq" id="WP_010023219.1">
    <property type="nucleotide sequence ID" value="NZ_AFVQ02000019.1"/>
</dbReference>
<evidence type="ECO:0000256" key="2">
    <source>
        <dbReference type="ARBA" id="ARBA00012616"/>
    </source>
</evidence>
<dbReference type="AlphaFoldDB" id="A0A0U1QS60"/>
<dbReference type="FunFam" id="4.10.1250.10:FF:000001">
    <property type="entry name" value="Aminomethyltransferase"/>
    <property type="match status" value="1"/>
</dbReference>
<dbReference type="NCBIfam" id="TIGR00528">
    <property type="entry name" value="gcvT"/>
    <property type="match status" value="1"/>
</dbReference>
<dbReference type="EMBL" id="AFVQ02000019">
    <property type="protein sequence ID" value="KLI03628.1"/>
    <property type="molecule type" value="Genomic_DNA"/>
</dbReference>
<dbReference type="EC" id="2.1.2.10" evidence="2 7"/>
<evidence type="ECO:0000259" key="9">
    <source>
        <dbReference type="Pfam" id="PF01571"/>
    </source>
</evidence>
<evidence type="ECO:0000313" key="12">
    <source>
        <dbReference type="Proteomes" id="UP000035553"/>
    </source>
</evidence>
<dbReference type="Pfam" id="PF01571">
    <property type="entry name" value="GCV_T"/>
    <property type="match status" value="1"/>
</dbReference>
<dbReference type="GO" id="GO:0005960">
    <property type="term" value="C:glycine cleavage complex"/>
    <property type="evidence" value="ECO:0007669"/>
    <property type="project" value="InterPro"/>
</dbReference>
<keyword evidence="4 7" id="KW-0808">Transferase</keyword>